<accession>A0A7G6DYH2</accession>
<gene>
    <name evidence="1" type="ORF">BR63_00140</name>
</gene>
<dbReference type="InterPro" id="IPR011989">
    <property type="entry name" value="ARM-like"/>
</dbReference>
<dbReference type="Pfam" id="PF13513">
    <property type="entry name" value="HEAT_EZ"/>
    <property type="match status" value="1"/>
</dbReference>
<evidence type="ECO:0008006" key="3">
    <source>
        <dbReference type="Google" id="ProtNLM"/>
    </source>
</evidence>
<keyword evidence="2" id="KW-1185">Reference proteome</keyword>
<protein>
    <recommendedName>
        <fullName evidence="3">HEAT repeat domain-containing protein</fullName>
    </recommendedName>
</protein>
<dbReference type="SUPFAM" id="SSF48371">
    <property type="entry name" value="ARM repeat"/>
    <property type="match status" value="1"/>
</dbReference>
<dbReference type="Proteomes" id="UP000515847">
    <property type="component" value="Chromosome"/>
</dbReference>
<reference evidence="1 2" key="1">
    <citation type="journal article" date="2019" name="Front. Microbiol.">
        <title>Thermoanaerosceptrum fracticalcis gen. nov. sp. nov., a Novel Fumarate-Fermenting Microorganism From a Deep Fractured Carbonate Aquifer of the US Great Basin.</title>
        <authorList>
            <person name="Hamilton-Brehm S.D."/>
            <person name="Stewart L.E."/>
            <person name="Zavarin M."/>
            <person name="Caldwell M."/>
            <person name="Lawson P.A."/>
            <person name="Onstott T.C."/>
            <person name="Grzymski J."/>
            <person name="Neveux I."/>
            <person name="Lollar B.S."/>
            <person name="Russell C.E."/>
            <person name="Moser D.P."/>
        </authorList>
    </citation>
    <scope>NUCLEOTIDE SEQUENCE [LARGE SCALE GENOMIC DNA]</scope>
    <source>
        <strain evidence="1 2">DRI-13</strain>
    </source>
</reference>
<dbReference type="KEGG" id="tfr:BR63_00140"/>
<evidence type="ECO:0000313" key="2">
    <source>
        <dbReference type="Proteomes" id="UP000515847"/>
    </source>
</evidence>
<name>A0A7G6DYH2_THEFR</name>
<dbReference type="InterPro" id="IPR054701">
    <property type="entry name" value="DVU0298-like"/>
</dbReference>
<dbReference type="Gene3D" id="1.25.10.10">
    <property type="entry name" value="Leucine-rich Repeat Variant"/>
    <property type="match status" value="1"/>
</dbReference>
<dbReference type="InterPro" id="IPR016024">
    <property type="entry name" value="ARM-type_fold"/>
</dbReference>
<dbReference type="NCBIfam" id="NF045662">
    <property type="entry name" value="DVU0298_fam"/>
    <property type="match status" value="1"/>
</dbReference>
<dbReference type="RefSeq" id="WP_034424474.1">
    <property type="nucleotide sequence ID" value="NZ_CP045798.1"/>
</dbReference>
<dbReference type="OrthoDB" id="5430983at2"/>
<dbReference type="AlphaFoldDB" id="A0A7G6DYH2"/>
<organism evidence="1 2">
    <name type="scientific">Thermanaerosceptrum fracticalcis</name>
    <dbReference type="NCBI Taxonomy" id="1712410"/>
    <lineage>
        <taxon>Bacteria</taxon>
        <taxon>Bacillati</taxon>
        <taxon>Bacillota</taxon>
        <taxon>Clostridia</taxon>
        <taxon>Eubacteriales</taxon>
        <taxon>Peptococcaceae</taxon>
        <taxon>Thermanaerosceptrum</taxon>
    </lineage>
</organism>
<dbReference type="EMBL" id="CP045798">
    <property type="protein sequence ID" value="QNB44876.1"/>
    <property type="molecule type" value="Genomic_DNA"/>
</dbReference>
<evidence type="ECO:0000313" key="1">
    <source>
        <dbReference type="EMBL" id="QNB44876.1"/>
    </source>
</evidence>
<proteinExistence type="predicted"/>
<sequence>MFHKDYIKELLINKDFYALAVLAGKNTAVFKHLIQHLYNPEEPLRWTALEALGFLVEKVPEIKPEYYRNLLRRFLWAMNDESGNVPWGAPEAMGVIIAAHPQKYGDLTPMLITTALENPILHPGLLWAVAIIAEKDQSLIDPFLPDLLPLLSSPNPVVQGYALWFFKGWGIPIPPEVRETCLKKEEKITIFWHGTFHTHTLADLAR</sequence>